<keyword evidence="1" id="KW-0175">Coiled coil</keyword>
<feature type="compositionally biased region" description="Basic and acidic residues" evidence="2">
    <location>
        <begin position="1320"/>
        <end position="1360"/>
    </location>
</feature>
<dbReference type="InterPro" id="IPR014862">
    <property type="entry name" value="TrwC"/>
</dbReference>
<organism evidence="4 5">
    <name type="scientific">Acrocarpospora pleiomorpha</name>
    <dbReference type="NCBI Taxonomy" id="90975"/>
    <lineage>
        <taxon>Bacteria</taxon>
        <taxon>Bacillati</taxon>
        <taxon>Actinomycetota</taxon>
        <taxon>Actinomycetes</taxon>
        <taxon>Streptosporangiales</taxon>
        <taxon>Streptosporangiaceae</taxon>
        <taxon>Acrocarpospora</taxon>
    </lineage>
</organism>
<feature type="domain" description="TrwC relaxase" evidence="3">
    <location>
        <begin position="55"/>
        <end position="435"/>
    </location>
</feature>
<evidence type="ECO:0000313" key="5">
    <source>
        <dbReference type="Proteomes" id="UP000377595"/>
    </source>
</evidence>
<protein>
    <recommendedName>
        <fullName evidence="3">TrwC relaxase domain-containing protein</fullName>
    </recommendedName>
</protein>
<feature type="compositionally biased region" description="Basic and acidic residues" evidence="2">
    <location>
        <begin position="1067"/>
        <end position="1092"/>
    </location>
</feature>
<sequence length="1401" mass="149668">MAWVSVIGPSQEQVEYRLQEGAGCGHQVRDPDRHAELAPGTEHDPGVRPDGQVAYRLAGDRGLMWIGQGLHEVGITPLTTLTPGQHDAARAIMDGVDPRTGQVLLAPKHAVDPRAKLGAVPLLQALEEAAILRALDGGTVALLADQPALAKRATRLARGVARQGEAHRLPIRDAERLADAAGLDLADLYPAEELALTRRWRDARVRVGNRGYDLTLDVTKSLSSLHGLATLSAPQFAAAIKENFAEAVTETVAAVEQWAAYGQRGHQGDGQLAQRAESTGLLGWVMWHDIARPVGDAAPDPHLHAHVVIANLVRGRDDGKWSAIGAGGRDIHRHAHAADALLKARLRRELTLSHGIIWARDPDTGAWEIQAIPADVRALFSKRGNQVRATLARLGVDYGQASGQARKLASAQSRQAKSTATEHGLAADWHAQLAAVGIDGHALVAACRPDPGTGPAGLAGPGGPGPVLPDRPAVEEIAAWIWRPEGGLTAHAKEVSRADALAAVIDACPDGVADLADAEALTDRVLALAPAVRRPASGATHLANSQRYTSQDILDAEKTILAAARDRYGAGWATVDAEAARLAITVYETGSDLTLSNEQRAVLERLLTGGHGVEAVIGVAGAGKTTLMAAARTAWSSRGLVVVGAATAAVAAANLHGESGIPTTTIASWLARIQDGPGLSGVDVLAIDEAAMVDDRELAVLLTEAGRTCTKVTLIGDPVQLRAVGVGGGFGAVHRQVDGALLSENRRQRDPIERAALELWRAGDRRRALHTWGQGGRVHAGRDAVDTLATMLADWTYARQLYHPAEPGTATEPHDLGEPRQLGWPAEFTRQDAERVHDELAEVLLLAGTNEATDRLNAAARAIRRARGELDGPDRLYLLPGGKMLALAVGDHVRVRKNDYRTRRGEGLDVLNGYRGRITAIGTDRRVEVEWRSRTADGPQLVRAWISPHYIAAGGLTHGTAMTVAAAQGLTAEQALIYGLGLDPHTLYAAMARDRQTARLYLPRDLLETDADRARHGQARTLGEELQRALAAYAATLEGNRADRLLTPEPDPIASLAREGQGMPGEPARDPDHAVHREQPARTAERPAEPQERAAQQVLDTVRRANLLLSLTRVPHGLGLADDQQLAARTRRLAADLQTTRAELAGARIALVRTTEHGGGRAERALDAKVTRLRDQVAAIERAEADAARLGQAHATITTAHRQAEELRARHRQLTGELEGLTSWRPGHWARRRELEAELPAIERELSELAARAEPVSPARPALAEAARASATQAPPTPTWPMIRAQHDDLAHGIDAARRAARAADVTTADQAVQAARSRRDAAAEHHQAVVDEHTRRAGLAPDRREQEQAVRREQAEKVGARTGAGQEVPGIGRSGPSRTPAAYVPPTLPRQHGPGRGFGR</sequence>
<feature type="region of interest" description="Disordered" evidence="2">
    <location>
        <begin position="1041"/>
        <end position="1093"/>
    </location>
</feature>
<feature type="region of interest" description="Disordered" evidence="2">
    <location>
        <begin position="1320"/>
        <end position="1401"/>
    </location>
</feature>
<evidence type="ECO:0000256" key="2">
    <source>
        <dbReference type="SAM" id="MobiDB-lite"/>
    </source>
</evidence>
<name>A0A5M3XYY2_9ACTN</name>
<comment type="caution">
    <text evidence="4">The sequence shown here is derived from an EMBL/GenBank/DDBJ whole genome shotgun (WGS) entry which is preliminary data.</text>
</comment>
<dbReference type="EMBL" id="BLAF01000042">
    <property type="protein sequence ID" value="GES23568.1"/>
    <property type="molecule type" value="Genomic_DNA"/>
</dbReference>
<feature type="region of interest" description="Disordered" evidence="2">
    <location>
        <begin position="24"/>
        <end position="47"/>
    </location>
</feature>
<dbReference type="Pfam" id="PF08751">
    <property type="entry name" value="TrwC"/>
    <property type="match status" value="1"/>
</dbReference>
<dbReference type="Proteomes" id="UP000377595">
    <property type="component" value="Unassembled WGS sequence"/>
</dbReference>
<dbReference type="Gene3D" id="3.40.50.300">
    <property type="entry name" value="P-loop containing nucleotide triphosphate hydrolases"/>
    <property type="match status" value="1"/>
</dbReference>
<evidence type="ECO:0000256" key="1">
    <source>
        <dbReference type="SAM" id="Coils"/>
    </source>
</evidence>
<feature type="compositionally biased region" description="Basic and acidic residues" evidence="2">
    <location>
        <begin position="27"/>
        <end position="47"/>
    </location>
</feature>
<gene>
    <name evidence="4" type="ORF">Aple_064670</name>
</gene>
<accession>A0A5M3XYY2</accession>
<dbReference type="SUPFAM" id="SSF55464">
    <property type="entry name" value="Origin of replication-binding domain, RBD-like"/>
    <property type="match status" value="1"/>
</dbReference>
<reference evidence="4 5" key="1">
    <citation type="submission" date="2019-10" db="EMBL/GenBank/DDBJ databases">
        <title>Whole genome shotgun sequence of Acrocarpospora pleiomorpha NBRC 16267.</title>
        <authorList>
            <person name="Ichikawa N."/>
            <person name="Kimura A."/>
            <person name="Kitahashi Y."/>
            <person name="Komaki H."/>
            <person name="Oguchi A."/>
        </authorList>
    </citation>
    <scope>NUCLEOTIDE SEQUENCE [LARGE SCALE GENOMIC DNA]</scope>
    <source>
        <strain evidence="4 5">NBRC 16267</strain>
    </source>
</reference>
<evidence type="ECO:0000259" key="3">
    <source>
        <dbReference type="Pfam" id="PF08751"/>
    </source>
</evidence>
<dbReference type="SUPFAM" id="SSF52540">
    <property type="entry name" value="P-loop containing nucleoside triphosphate hydrolases"/>
    <property type="match status" value="2"/>
</dbReference>
<evidence type="ECO:0000313" key="4">
    <source>
        <dbReference type="EMBL" id="GES23568.1"/>
    </source>
</evidence>
<feature type="coiled-coil region" evidence="1">
    <location>
        <begin position="1197"/>
        <end position="1252"/>
    </location>
</feature>
<keyword evidence="5" id="KW-1185">Reference proteome</keyword>
<dbReference type="InterPro" id="IPR027417">
    <property type="entry name" value="P-loop_NTPase"/>
</dbReference>
<proteinExistence type="predicted"/>
<dbReference type="NCBIfam" id="NF041492">
    <property type="entry name" value="MobF"/>
    <property type="match status" value="1"/>
</dbReference>
<dbReference type="Pfam" id="PF13604">
    <property type="entry name" value="AAA_30"/>
    <property type="match status" value="1"/>
</dbReference>